<evidence type="ECO:0000259" key="3">
    <source>
        <dbReference type="Pfam" id="PF00888"/>
    </source>
</evidence>
<feature type="region of interest" description="Disordered" evidence="2">
    <location>
        <begin position="89"/>
        <end position="113"/>
    </location>
</feature>
<comment type="caution">
    <text evidence="4">The sequence shown here is derived from an EMBL/GenBank/DDBJ whole genome shotgun (WGS) entry which is preliminary data.</text>
</comment>
<organism evidence="4 5">
    <name type="scientific">Seminavis robusta</name>
    <dbReference type="NCBI Taxonomy" id="568900"/>
    <lineage>
        <taxon>Eukaryota</taxon>
        <taxon>Sar</taxon>
        <taxon>Stramenopiles</taxon>
        <taxon>Ochrophyta</taxon>
        <taxon>Bacillariophyta</taxon>
        <taxon>Bacillariophyceae</taxon>
        <taxon>Bacillariophycidae</taxon>
        <taxon>Naviculales</taxon>
        <taxon>Naviculaceae</taxon>
        <taxon>Seminavis</taxon>
    </lineage>
</organism>
<dbReference type="SUPFAM" id="SSF74788">
    <property type="entry name" value="Cullin repeat-like"/>
    <property type="match status" value="1"/>
</dbReference>
<dbReference type="PANTHER" id="PTHR11932">
    <property type="entry name" value="CULLIN"/>
    <property type="match status" value="1"/>
</dbReference>
<dbReference type="AlphaFoldDB" id="A0A9N8EV97"/>
<dbReference type="Pfam" id="PF00888">
    <property type="entry name" value="Cullin"/>
    <property type="match status" value="1"/>
</dbReference>
<dbReference type="InterPro" id="IPR045093">
    <property type="entry name" value="Cullin"/>
</dbReference>
<gene>
    <name evidence="4" type="ORF">SEMRO_2072_G313480.1</name>
</gene>
<dbReference type="OrthoDB" id="27073at2759"/>
<evidence type="ECO:0000256" key="1">
    <source>
        <dbReference type="ARBA" id="ARBA00006019"/>
    </source>
</evidence>
<dbReference type="InterPro" id="IPR016159">
    <property type="entry name" value="Cullin_repeat-like_dom_sf"/>
</dbReference>
<sequence length="113" mass="13238">MDRNAAQQIWEILANAIDEIYNRNASQLSFEELYRNAYNLVLHKHGTLLYDGVTEKLSSHLLNTVNRLADIEETKLLDEMASTWSEHQVSKRKLTKRQRQHNHSVLIEGRHQT</sequence>
<feature type="compositionally biased region" description="Basic residues" evidence="2">
    <location>
        <begin position="90"/>
        <end position="102"/>
    </location>
</feature>
<dbReference type="InterPro" id="IPR001373">
    <property type="entry name" value="Cullin_N"/>
</dbReference>
<evidence type="ECO:0000313" key="4">
    <source>
        <dbReference type="EMBL" id="CAB9527792.1"/>
    </source>
</evidence>
<evidence type="ECO:0000313" key="5">
    <source>
        <dbReference type="Proteomes" id="UP001153069"/>
    </source>
</evidence>
<dbReference type="Gene3D" id="1.20.1310.10">
    <property type="entry name" value="Cullin Repeats"/>
    <property type="match status" value="1"/>
</dbReference>
<accession>A0A9N8EV97</accession>
<keyword evidence="5" id="KW-1185">Reference proteome</keyword>
<comment type="similarity">
    <text evidence="1">Belongs to the cullin family.</text>
</comment>
<dbReference type="GO" id="GO:0006511">
    <property type="term" value="P:ubiquitin-dependent protein catabolic process"/>
    <property type="evidence" value="ECO:0007669"/>
    <property type="project" value="InterPro"/>
</dbReference>
<reference evidence="4" key="1">
    <citation type="submission" date="2020-06" db="EMBL/GenBank/DDBJ databases">
        <authorList>
            <consortium name="Plant Systems Biology data submission"/>
        </authorList>
    </citation>
    <scope>NUCLEOTIDE SEQUENCE</scope>
    <source>
        <strain evidence="4">D6</strain>
    </source>
</reference>
<evidence type="ECO:0000256" key="2">
    <source>
        <dbReference type="SAM" id="MobiDB-lite"/>
    </source>
</evidence>
<dbReference type="GO" id="GO:0031625">
    <property type="term" value="F:ubiquitin protein ligase binding"/>
    <property type="evidence" value="ECO:0007669"/>
    <property type="project" value="InterPro"/>
</dbReference>
<proteinExistence type="inferred from homology"/>
<dbReference type="Proteomes" id="UP001153069">
    <property type="component" value="Unassembled WGS sequence"/>
</dbReference>
<protein>
    <submittedName>
        <fullName evidence="4">Cullin-3</fullName>
    </submittedName>
</protein>
<dbReference type="EMBL" id="CAICTM010002070">
    <property type="protein sequence ID" value="CAB9527792.1"/>
    <property type="molecule type" value="Genomic_DNA"/>
</dbReference>
<name>A0A9N8EV97_9STRA</name>
<feature type="domain" description="Cullin N-terminal" evidence="3">
    <location>
        <begin position="10"/>
        <end position="93"/>
    </location>
</feature>